<comment type="caution">
    <text evidence="2">The sequence shown here is derived from an EMBL/GenBank/DDBJ whole genome shotgun (WGS) entry which is preliminary data.</text>
</comment>
<reference evidence="2 3" key="1">
    <citation type="submission" date="2019-05" db="EMBL/GenBank/DDBJ databases">
        <title>Another draft genome of Portunus trituberculatus and its Hox gene families provides insights of decapod evolution.</title>
        <authorList>
            <person name="Jeong J.-H."/>
            <person name="Song I."/>
            <person name="Kim S."/>
            <person name="Choi T."/>
            <person name="Kim D."/>
            <person name="Ryu S."/>
            <person name="Kim W."/>
        </authorList>
    </citation>
    <scope>NUCLEOTIDE SEQUENCE [LARGE SCALE GENOMIC DNA]</scope>
    <source>
        <tissue evidence="2">Muscle</tissue>
    </source>
</reference>
<feature type="compositionally biased region" description="Polar residues" evidence="1">
    <location>
        <begin position="30"/>
        <end position="43"/>
    </location>
</feature>
<protein>
    <submittedName>
        <fullName evidence="2">Uncharacterized protein</fullName>
    </submittedName>
</protein>
<gene>
    <name evidence="2" type="ORF">E2C01_062049</name>
</gene>
<feature type="compositionally biased region" description="Basic and acidic residues" evidence="1">
    <location>
        <begin position="44"/>
        <end position="60"/>
    </location>
</feature>
<evidence type="ECO:0000313" key="3">
    <source>
        <dbReference type="Proteomes" id="UP000324222"/>
    </source>
</evidence>
<feature type="region of interest" description="Disordered" evidence="1">
    <location>
        <begin position="24"/>
        <end position="60"/>
    </location>
</feature>
<proteinExistence type="predicted"/>
<organism evidence="2 3">
    <name type="scientific">Portunus trituberculatus</name>
    <name type="common">Swimming crab</name>
    <name type="synonym">Neptunus trituberculatus</name>
    <dbReference type="NCBI Taxonomy" id="210409"/>
    <lineage>
        <taxon>Eukaryota</taxon>
        <taxon>Metazoa</taxon>
        <taxon>Ecdysozoa</taxon>
        <taxon>Arthropoda</taxon>
        <taxon>Crustacea</taxon>
        <taxon>Multicrustacea</taxon>
        <taxon>Malacostraca</taxon>
        <taxon>Eumalacostraca</taxon>
        <taxon>Eucarida</taxon>
        <taxon>Decapoda</taxon>
        <taxon>Pleocyemata</taxon>
        <taxon>Brachyura</taxon>
        <taxon>Eubrachyura</taxon>
        <taxon>Portunoidea</taxon>
        <taxon>Portunidae</taxon>
        <taxon>Portuninae</taxon>
        <taxon>Portunus</taxon>
    </lineage>
</organism>
<dbReference type="Proteomes" id="UP000324222">
    <property type="component" value="Unassembled WGS sequence"/>
</dbReference>
<name>A0A5B7HCK2_PORTR</name>
<evidence type="ECO:0000313" key="2">
    <source>
        <dbReference type="EMBL" id="MPC67863.1"/>
    </source>
</evidence>
<keyword evidence="3" id="KW-1185">Reference proteome</keyword>
<accession>A0A5B7HCK2</accession>
<sequence length="60" mass="6800">MSYLHVLRVDVSVHVSLISDKDDDFRSDKAQCQSPGAVQQATEPQKEESECTIKRNDTYT</sequence>
<evidence type="ECO:0000256" key="1">
    <source>
        <dbReference type="SAM" id="MobiDB-lite"/>
    </source>
</evidence>
<dbReference type="EMBL" id="VSRR010026879">
    <property type="protein sequence ID" value="MPC67863.1"/>
    <property type="molecule type" value="Genomic_DNA"/>
</dbReference>
<dbReference type="AlphaFoldDB" id="A0A5B7HCK2"/>